<dbReference type="Proteomes" id="UP000316621">
    <property type="component" value="Chromosome 4"/>
</dbReference>
<evidence type="ECO:0000313" key="6">
    <source>
        <dbReference type="Proteomes" id="UP000316621"/>
    </source>
</evidence>
<dbReference type="CDD" id="cd21865">
    <property type="entry name" value="DEUBAD_NFRKB"/>
    <property type="match status" value="1"/>
</dbReference>
<feature type="compositionally biased region" description="Polar residues" evidence="3">
    <location>
        <begin position="11"/>
        <end position="24"/>
    </location>
</feature>
<organism evidence="5 6">
    <name type="scientific">Papaver somniferum</name>
    <name type="common">Opium poppy</name>
    <dbReference type="NCBI Taxonomy" id="3469"/>
    <lineage>
        <taxon>Eukaryota</taxon>
        <taxon>Viridiplantae</taxon>
        <taxon>Streptophyta</taxon>
        <taxon>Embryophyta</taxon>
        <taxon>Tracheophyta</taxon>
        <taxon>Spermatophyta</taxon>
        <taxon>Magnoliopsida</taxon>
        <taxon>Ranunculales</taxon>
        <taxon>Papaveraceae</taxon>
        <taxon>Papaveroideae</taxon>
        <taxon>Papaver</taxon>
    </lineage>
</organism>
<evidence type="ECO:0000313" key="5">
    <source>
        <dbReference type="EMBL" id="RZC59497.1"/>
    </source>
</evidence>
<proteinExistence type="predicted"/>
<dbReference type="Gramene" id="RZC59497">
    <property type="protein sequence ID" value="RZC59497"/>
    <property type="gene ID" value="C5167_006795"/>
</dbReference>
<feature type="region of interest" description="Disordered" evidence="3">
    <location>
        <begin position="1"/>
        <end position="38"/>
    </location>
</feature>
<dbReference type="PANTHER" id="PTHR13052">
    <property type="entry name" value="NFRKB-RELATED"/>
    <property type="match status" value="1"/>
</dbReference>
<dbReference type="STRING" id="3469.A0A4Y7JFA8"/>
<dbReference type="EMBL" id="CM010718">
    <property type="protein sequence ID" value="RZC59497.1"/>
    <property type="molecule type" value="Genomic_DNA"/>
</dbReference>
<sequence>MAAGQQKKRLNVSSAASGNLQQYSAKRKKNAESSQALSNMRSRVSVELDEKDIMIVSKREQVGIGWSDLGPFIDSFSKCGLADVVTIPEETLDLEDMTDVLSYEVWETHLSDLERNFLFKFLPQGIDADQLVQGLLSGENLHFGNPFLKGTSLCSGNFHPDAILRKEVSFKTNKNSYYQELMKYHYDILETLQNWKELWLTCKDPEVDFPRIITRSLSFAHVICVALVEKGFMKDRHQQSQAVSERRKVGSFSRKEEMPQKLCIRSCDASKYMSYFKISRKQHELVKNIKQSGDGIQSKSLNRVLGDIKSFDVQPFEAFEAEERKKLHKHWLKITTRDLPLAFAHWTQRKSQRQQWRMSLDQEVAERSYLVVEIFPDEEKVLTDGFLEERKDEVQAYPEIIMDVKDSREEEETSPDSIYQSQPLVRVPSLNGQCELNHMNTESKNSNQDILECKDASPVSPTVFRSVSPSEDFVEARDLVVSTKESVASLKVNEPLQRIPSLNSHQELDHLEMEGTKEDIMQPYTAPNLTEVIGNMNSAQNAIKQAVPFTAKDVWPASGMLDPFHDHHMSGRQSFTSAELSLRQPDNFKQHPTGLVDLERDTFESNVKESVFQRRPSNSIGSGLHINGSGSVLDSYTNYDCNNLPPFPKEEGLLPSYSHDPKRIGMQFLETRSEPLVTGNPRAVHYQEQPQQLLEQRQHLSNRDFYIQQSIHQKNIYTDSGRYSNSNLGHILFPQVNMQNWAVNPVHVSSPLSSISNGEGLSGKSWLPNEHGVHGVWPGVEISGSSGQCLGNRRDTDESLYSIFSQHNTLQSRSYEPVTTTNAVTTTTEQYLPMRDFVGRSTTANGDFVQHTGHQLLNLRGTEADFAAIAAPTLNVNANTNTSWMNLAHQSSHIQDPIQKPFLRSWN</sequence>
<feature type="compositionally biased region" description="Basic residues" evidence="3">
    <location>
        <begin position="1"/>
        <end position="10"/>
    </location>
</feature>
<accession>A0A4Y7JFA8</accession>
<dbReference type="InterPro" id="IPR044867">
    <property type="entry name" value="DEUBAD_dom"/>
</dbReference>
<dbReference type="GO" id="GO:0031011">
    <property type="term" value="C:Ino80 complex"/>
    <property type="evidence" value="ECO:0007669"/>
    <property type="project" value="InterPro"/>
</dbReference>
<dbReference type="PROSITE" id="PS51916">
    <property type="entry name" value="DEUBAD"/>
    <property type="match status" value="1"/>
</dbReference>
<dbReference type="InterPro" id="IPR024867">
    <property type="entry name" value="NFRKB"/>
</dbReference>
<evidence type="ECO:0000259" key="4">
    <source>
        <dbReference type="PROSITE" id="PS51916"/>
    </source>
</evidence>
<reference evidence="5 6" key="1">
    <citation type="journal article" date="2018" name="Science">
        <title>The opium poppy genome and morphinan production.</title>
        <authorList>
            <person name="Guo L."/>
            <person name="Winzer T."/>
            <person name="Yang X."/>
            <person name="Li Y."/>
            <person name="Ning Z."/>
            <person name="He Z."/>
            <person name="Teodor R."/>
            <person name="Lu Y."/>
            <person name="Bowser T.A."/>
            <person name="Graham I.A."/>
            <person name="Ye K."/>
        </authorList>
    </citation>
    <scope>NUCLEOTIDE SEQUENCE [LARGE SCALE GENOMIC DNA]</scope>
    <source>
        <strain evidence="6">cv. HN1</strain>
        <tissue evidence="5">Leaves</tissue>
    </source>
</reference>
<evidence type="ECO:0000256" key="3">
    <source>
        <dbReference type="SAM" id="MobiDB-lite"/>
    </source>
</evidence>
<dbReference type="OMA" id="MRNCEEI"/>
<name>A0A4Y7JFA8_PAPSO</name>
<dbReference type="AlphaFoldDB" id="A0A4Y7JFA8"/>
<gene>
    <name evidence="5" type="ORF">C5167_006795</name>
</gene>
<evidence type="ECO:0000256" key="2">
    <source>
        <dbReference type="ARBA" id="ARBA00023242"/>
    </source>
</evidence>
<feature type="domain" description="DEUBAD" evidence="4">
    <location>
        <begin position="88"/>
        <end position="198"/>
    </location>
</feature>
<dbReference type="PANTHER" id="PTHR13052:SF2">
    <property type="entry name" value="NUCLEAR FACTOR KAPPA-B-BINDING PROTEIN"/>
    <property type="match status" value="1"/>
</dbReference>
<evidence type="ECO:0000256" key="1">
    <source>
        <dbReference type="ARBA" id="ARBA00004123"/>
    </source>
</evidence>
<protein>
    <recommendedName>
        <fullName evidence="4">DEUBAD domain-containing protein</fullName>
    </recommendedName>
</protein>
<keyword evidence="6" id="KW-1185">Reference proteome</keyword>
<keyword evidence="2" id="KW-0539">Nucleus</keyword>
<comment type="subcellular location">
    <subcellularLocation>
        <location evidence="1">Nucleus</location>
    </subcellularLocation>
</comment>